<dbReference type="AlphaFoldDB" id="A0A4Q8APS1"/>
<feature type="domain" description="ABC transmembrane type-2" evidence="8">
    <location>
        <begin position="56"/>
        <end position="282"/>
    </location>
</feature>
<evidence type="ECO:0000256" key="4">
    <source>
        <dbReference type="ARBA" id="ARBA00023136"/>
    </source>
</evidence>
<dbReference type="InterPro" id="IPR051784">
    <property type="entry name" value="Nod_factor_ABC_transporter"/>
</dbReference>
<evidence type="ECO:0000256" key="5">
    <source>
        <dbReference type="ARBA" id="ARBA00023251"/>
    </source>
</evidence>
<dbReference type="EMBL" id="SHLC01000001">
    <property type="protein sequence ID" value="RZU65979.1"/>
    <property type="molecule type" value="Genomic_DNA"/>
</dbReference>
<keyword evidence="10" id="KW-1185">Reference proteome</keyword>
<dbReference type="OrthoDB" id="9255971at2"/>
<evidence type="ECO:0000259" key="8">
    <source>
        <dbReference type="PROSITE" id="PS51012"/>
    </source>
</evidence>
<evidence type="ECO:0000313" key="9">
    <source>
        <dbReference type="EMBL" id="RZU65979.1"/>
    </source>
</evidence>
<keyword evidence="3 6" id="KW-1133">Transmembrane helix</keyword>
<feature type="region of interest" description="Disordered" evidence="7">
    <location>
        <begin position="1"/>
        <end position="28"/>
    </location>
</feature>
<evidence type="ECO:0000256" key="3">
    <source>
        <dbReference type="ARBA" id="ARBA00022989"/>
    </source>
</evidence>
<keyword evidence="4 6" id="KW-0472">Membrane</keyword>
<dbReference type="InterPro" id="IPR000412">
    <property type="entry name" value="ABC_2_transport"/>
</dbReference>
<gene>
    <name evidence="9" type="ORF">EV379_2324</name>
</gene>
<feature type="transmembrane region" description="Helical" evidence="6">
    <location>
        <begin position="90"/>
        <end position="112"/>
    </location>
</feature>
<comment type="similarity">
    <text evidence="6">Belongs to the ABC-2 integral membrane protein family.</text>
</comment>
<organism evidence="9 10">
    <name type="scientific">Microterricola gilva</name>
    <dbReference type="NCBI Taxonomy" id="393267"/>
    <lineage>
        <taxon>Bacteria</taxon>
        <taxon>Bacillati</taxon>
        <taxon>Actinomycetota</taxon>
        <taxon>Actinomycetes</taxon>
        <taxon>Micrococcales</taxon>
        <taxon>Microbacteriaceae</taxon>
        <taxon>Microterricola</taxon>
    </lineage>
</organism>
<feature type="transmembrane region" description="Helical" evidence="6">
    <location>
        <begin position="198"/>
        <end position="219"/>
    </location>
</feature>
<evidence type="ECO:0000313" key="10">
    <source>
        <dbReference type="Proteomes" id="UP000291483"/>
    </source>
</evidence>
<dbReference type="Proteomes" id="UP000291483">
    <property type="component" value="Unassembled WGS sequence"/>
</dbReference>
<keyword evidence="6" id="KW-0813">Transport</keyword>
<comment type="caution">
    <text evidence="9">The sequence shown here is derived from an EMBL/GenBank/DDBJ whole genome shotgun (WGS) entry which is preliminary data.</text>
</comment>
<dbReference type="PANTHER" id="PTHR43229">
    <property type="entry name" value="NODULATION PROTEIN J"/>
    <property type="match status" value="1"/>
</dbReference>
<evidence type="ECO:0000256" key="2">
    <source>
        <dbReference type="ARBA" id="ARBA00022692"/>
    </source>
</evidence>
<reference evidence="9 10" key="1">
    <citation type="submission" date="2019-02" db="EMBL/GenBank/DDBJ databases">
        <title>Sequencing the genomes of 1000 actinobacteria strains.</title>
        <authorList>
            <person name="Klenk H.-P."/>
        </authorList>
    </citation>
    <scope>NUCLEOTIDE SEQUENCE [LARGE SCALE GENOMIC DNA]</scope>
    <source>
        <strain evidence="9 10">DSM 18319</strain>
    </source>
</reference>
<evidence type="ECO:0000256" key="7">
    <source>
        <dbReference type="SAM" id="MobiDB-lite"/>
    </source>
</evidence>
<dbReference type="GO" id="GO:0043190">
    <property type="term" value="C:ATP-binding cassette (ABC) transporter complex"/>
    <property type="evidence" value="ECO:0007669"/>
    <property type="project" value="InterPro"/>
</dbReference>
<comment type="subcellular location">
    <subcellularLocation>
        <location evidence="6">Cell membrane</location>
        <topology evidence="6">Multi-pass membrane protein</topology>
    </subcellularLocation>
    <subcellularLocation>
        <location evidence="1">Membrane</location>
        <topology evidence="1">Multi-pass membrane protein</topology>
    </subcellularLocation>
</comment>
<dbReference type="PIRSF" id="PIRSF006648">
    <property type="entry name" value="DrrB"/>
    <property type="match status" value="1"/>
</dbReference>
<keyword evidence="5" id="KW-0046">Antibiotic resistance</keyword>
<dbReference type="PANTHER" id="PTHR43229:SF2">
    <property type="entry name" value="NODULATION PROTEIN J"/>
    <property type="match status" value="1"/>
</dbReference>
<evidence type="ECO:0000256" key="6">
    <source>
        <dbReference type="RuleBase" id="RU361157"/>
    </source>
</evidence>
<protein>
    <recommendedName>
        <fullName evidence="6">Transport permease protein</fullName>
    </recommendedName>
</protein>
<accession>A0A4Q8APS1</accession>
<dbReference type="RefSeq" id="WP_130506241.1">
    <property type="nucleotide sequence ID" value="NZ_SHLC01000001.1"/>
</dbReference>
<feature type="transmembrane region" description="Helical" evidence="6">
    <location>
        <begin position="167"/>
        <end position="191"/>
    </location>
</feature>
<feature type="transmembrane region" description="Helical" evidence="6">
    <location>
        <begin position="56"/>
        <end position="78"/>
    </location>
</feature>
<proteinExistence type="inferred from homology"/>
<feature type="transmembrane region" description="Helical" evidence="6">
    <location>
        <begin position="255"/>
        <end position="276"/>
    </location>
</feature>
<feature type="transmembrane region" description="Helical" evidence="6">
    <location>
        <begin position="142"/>
        <end position="161"/>
    </location>
</feature>
<name>A0A4Q8APS1_9MICO</name>
<dbReference type="Pfam" id="PF01061">
    <property type="entry name" value="ABC2_membrane"/>
    <property type="match status" value="1"/>
</dbReference>
<evidence type="ECO:0000256" key="1">
    <source>
        <dbReference type="ARBA" id="ARBA00004141"/>
    </source>
</evidence>
<keyword evidence="6" id="KW-1003">Cell membrane</keyword>
<sequence>MNTIDTLNTHTADTGSAQQGGAATSSRGNVPGRTRILADIWNVFVRELRPVMRDPFSALFSLVQPLVFLGLFGPLLVASSGLPAAETLQWFVPGILVMVALFGTASTGANLLGEMQSGSHERTLVAPLARSALLIGRSLKEIVPLAMQGLIVCLVAVPFGFQINVAGLVIGFVLLAIFGIGFGALSYSVALACRERDWMFWVIHQTLIFPLMILSGMLLPIENGPDWMKAAAAVNPLSYVVAAERALFAGDLGSIAVLGGFVAAIVTAVIGLVVGVRSIRKA</sequence>
<dbReference type="InterPro" id="IPR013525">
    <property type="entry name" value="ABC2_TM"/>
</dbReference>
<keyword evidence="2 6" id="KW-0812">Transmembrane</keyword>
<dbReference type="PROSITE" id="PS51012">
    <property type="entry name" value="ABC_TM2"/>
    <property type="match status" value="1"/>
</dbReference>
<dbReference type="GO" id="GO:0046677">
    <property type="term" value="P:response to antibiotic"/>
    <property type="evidence" value="ECO:0007669"/>
    <property type="project" value="UniProtKB-KW"/>
</dbReference>
<dbReference type="InterPro" id="IPR047817">
    <property type="entry name" value="ABC2_TM_bact-type"/>
</dbReference>
<dbReference type="GO" id="GO:0140359">
    <property type="term" value="F:ABC-type transporter activity"/>
    <property type="evidence" value="ECO:0007669"/>
    <property type="project" value="InterPro"/>
</dbReference>